<sequence length="226" mass="26563">MEFTLLDNGTDSLKKAKQSIEQFEALHREHSYHHLKDAIIFLNHGIEILLKHILSKRNESLIFTDLKVYMDAKKHLKGMPPKVKGFGIHLDRNKPTVFDVPANKIGNKKLTTVTLREALERVELLCDIDIPEDFRNAVFVVNEYRNDLTHHSIKLTAADEDKLITVLKTLYDNTLDFFEQHIPGIMEKIDDKRFELTQAEWEEIQREMQEFYHERAMSDLSEDDFR</sequence>
<organism evidence="1 2">
    <name type="scientific">Bacillus pseudomycoides</name>
    <dbReference type="NCBI Taxonomy" id="64104"/>
    <lineage>
        <taxon>Bacteria</taxon>
        <taxon>Bacillati</taxon>
        <taxon>Bacillota</taxon>
        <taxon>Bacilli</taxon>
        <taxon>Bacillales</taxon>
        <taxon>Bacillaceae</taxon>
        <taxon>Bacillus</taxon>
        <taxon>Bacillus cereus group</taxon>
    </lineage>
</organism>
<dbReference type="Proteomes" id="UP001248134">
    <property type="component" value="Unassembled WGS sequence"/>
</dbReference>
<evidence type="ECO:0000313" key="1">
    <source>
        <dbReference type="EMBL" id="MDR4329368.1"/>
    </source>
</evidence>
<dbReference type="RefSeq" id="WP_098604214.1">
    <property type="nucleotide sequence ID" value="NZ_JARMDG010000025.1"/>
</dbReference>
<accession>A0AAJ2DQ99</accession>
<protein>
    <submittedName>
        <fullName evidence="1">Uncharacterized protein</fullName>
    </submittedName>
</protein>
<comment type="caution">
    <text evidence="1">The sequence shown here is derived from an EMBL/GenBank/DDBJ whole genome shotgun (WGS) entry which is preliminary data.</text>
</comment>
<evidence type="ECO:0000313" key="2">
    <source>
        <dbReference type="Proteomes" id="UP001248134"/>
    </source>
</evidence>
<dbReference type="AlphaFoldDB" id="A0AAJ2DQ99"/>
<name>A0AAJ2DQ99_9BACI</name>
<dbReference type="EMBL" id="VLYX01000061">
    <property type="protein sequence ID" value="MDR4329368.1"/>
    <property type="molecule type" value="Genomic_DNA"/>
</dbReference>
<proteinExistence type="predicted"/>
<gene>
    <name evidence="1" type="ORF">FOS08_27015</name>
</gene>
<reference evidence="1" key="1">
    <citation type="submission" date="2019-07" db="EMBL/GenBank/DDBJ databases">
        <title>Phylogenomic Reclassification of ATCC Bacillus Strains and Various Taxa within the Genus Bacillus.</title>
        <authorList>
            <person name="Riojas M.A."/>
            <person name="Frank A.M."/>
            <person name="Fenn S.L."/>
            <person name="King S.P."/>
            <person name="Brower S.M."/>
            <person name="Hazbon M.H."/>
        </authorList>
    </citation>
    <scope>NUCLEOTIDE SEQUENCE</scope>
    <source>
        <strain evidence="1">NR-12239</strain>
    </source>
</reference>